<proteinExistence type="predicted"/>
<feature type="region of interest" description="Disordered" evidence="1">
    <location>
        <begin position="149"/>
        <end position="215"/>
    </location>
</feature>
<dbReference type="EMBL" id="CP090174">
    <property type="protein sequence ID" value="UJO24168.1"/>
    <property type="molecule type" value="Genomic_DNA"/>
</dbReference>
<name>A0A9Q8PKJ6_PASFU</name>
<sequence>MDVAPEVSGGIFEVIQIKRCQKTPMRYNFPDAACKIIYGNSKLRNSPVAQMLNVWRKQNPINRREGDAGHQHKYPSWFTGIDPKLEARQEEAAACKKCHSTNEHVVCDSATHTKEDEKMDLRHVWCRWHDPRLELQHGKCLERFDVMDANGRFRDPPPPRKIEEVKTPIPREVEEVGPPEPKKVELVEKREINPVPSGSSRRDDRIGGGQDEEEL</sequence>
<evidence type="ECO:0000313" key="2">
    <source>
        <dbReference type="EMBL" id="UJO24168.1"/>
    </source>
</evidence>
<evidence type="ECO:0000313" key="3">
    <source>
        <dbReference type="Proteomes" id="UP000756132"/>
    </source>
</evidence>
<dbReference type="Proteomes" id="UP000756132">
    <property type="component" value="Chromosome 12"/>
</dbReference>
<dbReference type="GeneID" id="71993460"/>
<reference evidence="2" key="1">
    <citation type="submission" date="2021-12" db="EMBL/GenBank/DDBJ databases">
        <authorList>
            <person name="Zaccaron A."/>
            <person name="Stergiopoulos I."/>
        </authorList>
    </citation>
    <scope>NUCLEOTIDE SEQUENCE</scope>
    <source>
        <strain evidence="2">Race5_Kim</strain>
    </source>
</reference>
<organism evidence="2 3">
    <name type="scientific">Passalora fulva</name>
    <name type="common">Tomato leaf mold</name>
    <name type="synonym">Cladosporium fulvum</name>
    <dbReference type="NCBI Taxonomy" id="5499"/>
    <lineage>
        <taxon>Eukaryota</taxon>
        <taxon>Fungi</taxon>
        <taxon>Dikarya</taxon>
        <taxon>Ascomycota</taxon>
        <taxon>Pezizomycotina</taxon>
        <taxon>Dothideomycetes</taxon>
        <taxon>Dothideomycetidae</taxon>
        <taxon>Mycosphaerellales</taxon>
        <taxon>Mycosphaerellaceae</taxon>
        <taxon>Fulvia</taxon>
    </lineage>
</organism>
<evidence type="ECO:0000256" key="1">
    <source>
        <dbReference type="SAM" id="MobiDB-lite"/>
    </source>
</evidence>
<accession>A0A9Q8PKJ6</accession>
<dbReference type="KEGG" id="ffu:CLAFUR5_13582"/>
<keyword evidence="3" id="KW-1185">Reference proteome</keyword>
<dbReference type="AlphaFoldDB" id="A0A9Q8PKJ6"/>
<reference evidence="2" key="2">
    <citation type="journal article" date="2022" name="Microb. Genom.">
        <title>A chromosome-scale genome assembly of the tomato pathogen Cladosporium fulvum reveals a compartmentalized genome architecture and the presence of a dispensable chromosome.</title>
        <authorList>
            <person name="Zaccaron A.Z."/>
            <person name="Chen L.H."/>
            <person name="Samaras A."/>
            <person name="Stergiopoulos I."/>
        </authorList>
    </citation>
    <scope>NUCLEOTIDE SEQUENCE</scope>
    <source>
        <strain evidence="2">Race5_Kim</strain>
    </source>
</reference>
<protein>
    <submittedName>
        <fullName evidence="2">Uncharacterized protein</fullName>
    </submittedName>
</protein>
<gene>
    <name evidence="2" type="ORF">CLAFUR5_13582</name>
</gene>
<feature type="compositionally biased region" description="Basic and acidic residues" evidence="1">
    <location>
        <begin position="149"/>
        <end position="192"/>
    </location>
</feature>
<dbReference type="RefSeq" id="XP_047768534.1">
    <property type="nucleotide sequence ID" value="XM_047912730.1"/>
</dbReference>